<proteinExistence type="predicted"/>
<gene>
    <name evidence="1" type="ORF">HDA32_000679</name>
</gene>
<evidence type="ECO:0000313" key="2">
    <source>
        <dbReference type="Proteomes" id="UP000589036"/>
    </source>
</evidence>
<dbReference type="EMBL" id="JACCCC010000001">
    <property type="protein sequence ID" value="NYE45559.1"/>
    <property type="molecule type" value="Genomic_DNA"/>
</dbReference>
<accession>A0A852TNK9</accession>
<name>A0A852TNK9_9ACTN</name>
<dbReference type="Proteomes" id="UP000589036">
    <property type="component" value="Unassembled WGS sequence"/>
</dbReference>
<reference evidence="1 2" key="1">
    <citation type="submission" date="2020-07" db="EMBL/GenBank/DDBJ databases">
        <title>Sequencing the genomes of 1000 actinobacteria strains.</title>
        <authorList>
            <person name="Klenk H.-P."/>
        </authorList>
    </citation>
    <scope>NUCLEOTIDE SEQUENCE [LARGE SCALE GENOMIC DNA]</scope>
    <source>
        <strain evidence="1 2">CXB654</strain>
    </source>
</reference>
<dbReference type="RefSeq" id="WP_179641752.1">
    <property type="nucleotide sequence ID" value="NZ_BAAAYY010000002.1"/>
</dbReference>
<sequence>MDYRTLFADVHRRPNAYFLRGTYRDAVVFMAGCDAINNGGLLIGFPQWLALKAECSASLSWPALVLRVTFPDMRPRGLDDLSEENDRKATEKLFSLIDEFLQERGNARGAADIITQYANTRRSGTEHQT</sequence>
<dbReference type="AlphaFoldDB" id="A0A852TNK9"/>
<protein>
    <submittedName>
        <fullName evidence="1">Uncharacterized protein</fullName>
    </submittedName>
</protein>
<organism evidence="1 2">
    <name type="scientific">Spinactinospora alkalitolerans</name>
    <dbReference type="NCBI Taxonomy" id="687207"/>
    <lineage>
        <taxon>Bacteria</taxon>
        <taxon>Bacillati</taxon>
        <taxon>Actinomycetota</taxon>
        <taxon>Actinomycetes</taxon>
        <taxon>Streptosporangiales</taxon>
        <taxon>Nocardiopsidaceae</taxon>
        <taxon>Spinactinospora</taxon>
    </lineage>
</organism>
<comment type="caution">
    <text evidence="1">The sequence shown here is derived from an EMBL/GenBank/DDBJ whole genome shotgun (WGS) entry which is preliminary data.</text>
</comment>
<keyword evidence="2" id="KW-1185">Reference proteome</keyword>
<evidence type="ECO:0000313" key="1">
    <source>
        <dbReference type="EMBL" id="NYE45559.1"/>
    </source>
</evidence>